<evidence type="ECO:0000256" key="1">
    <source>
        <dbReference type="SAM" id="Coils"/>
    </source>
</evidence>
<evidence type="ECO:0000256" key="2">
    <source>
        <dbReference type="SAM" id="MobiDB-lite"/>
    </source>
</evidence>
<evidence type="ECO:0000313" key="3">
    <source>
        <dbReference type="EMBL" id="NNJ27600.1"/>
    </source>
</evidence>
<evidence type="ECO:0000313" key="4">
    <source>
        <dbReference type="Proteomes" id="UP000609651"/>
    </source>
</evidence>
<proteinExistence type="predicted"/>
<name>A0ABX1VIB7_9PLAN</name>
<dbReference type="Proteomes" id="UP000609651">
    <property type="component" value="Unassembled WGS sequence"/>
</dbReference>
<protein>
    <submittedName>
        <fullName evidence="3">Uncharacterized protein</fullName>
    </submittedName>
</protein>
<gene>
    <name evidence="3" type="ORF">LzC2_37070</name>
</gene>
<reference evidence="3 4" key="1">
    <citation type="journal article" date="2020" name="Syst. Appl. Microbiol.">
        <title>Alienimonas chondri sp. nov., a novel planctomycete isolated from the biofilm of the red alga Chondrus crispus.</title>
        <authorList>
            <person name="Vitorino I."/>
            <person name="Albuquerque L."/>
            <person name="Wiegand S."/>
            <person name="Kallscheuer N."/>
            <person name="da Costa M.S."/>
            <person name="Lobo-da-Cunha A."/>
            <person name="Jogler C."/>
            <person name="Lage O.M."/>
        </authorList>
    </citation>
    <scope>NUCLEOTIDE SEQUENCE [LARGE SCALE GENOMIC DNA]</scope>
    <source>
        <strain evidence="3 4">LzC2</strain>
    </source>
</reference>
<organism evidence="3 4">
    <name type="scientific">Alienimonas chondri</name>
    <dbReference type="NCBI Taxonomy" id="2681879"/>
    <lineage>
        <taxon>Bacteria</taxon>
        <taxon>Pseudomonadati</taxon>
        <taxon>Planctomycetota</taxon>
        <taxon>Planctomycetia</taxon>
        <taxon>Planctomycetales</taxon>
        <taxon>Planctomycetaceae</taxon>
        <taxon>Alienimonas</taxon>
    </lineage>
</organism>
<accession>A0ABX1VIB7</accession>
<dbReference type="EMBL" id="WTPX01000172">
    <property type="protein sequence ID" value="NNJ27600.1"/>
    <property type="molecule type" value="Genomic_DNA"/>
</dbReference>
<feature type="coiled-coil region" evidence="1">
    <location>
        <begin position="409"/>
        <end position="446"/>
    </location>
</feature>
<keyword evidence="4" id="KW-1185">Reference proteome</keyword>
<comment type="caution">
    <text evidence="3">The sequence shown here is derived from an EMBL/GenBank/DDBJ whole genome shotgun (WGS) entry which is preliminary data.</text>
</comment>
<feature type="compositionally biased region" description="Polar residues" evidence="2">
    <location>
        <begin position="1"/>
        <end position="10"/>
    </location>
</feature>
<dbReference type="RefSeq" id="WP_171189509.1">
    <property type="nucleotide sequence ID" value="NZ_WTPX01000172.1"/>
</dbReference>
<keyword evidence="1" id="KW-0175">Coiled coil</keyword>
<feature type="region of interest" description="Disordered" evidence="2">
    <location>
        <begin position="54"/>
        <end position="100"/>
    </location>
</feature>
<feature type="region of interest" description="Disordered" evidence="2">
    <location>
        <begin position="1"/>
        <end position="23"/>
    </location>
</feature>
<sequence length="538" mass="60487">MSAPPTTSRPEPTEALSESEADHLLSRLNRDAASLSAGELRALAVTLTDRRDAVARREAAVVTREERTEADVSRREAAAAERDSRAADRERAAADRRREADERAAAAERFLSDLERDRTAFVADCKRSEAEIAAAKAACEEELEARRAAHERELNADRAAWTEERRVAEDRLADERSALDRLRDQLTEDAAELDSDRDRLAADRAAFEEDQVAARELLEQERAVMENRLNFRKAHLDRTAEELRQARGEWDARVQTTRTAMVRAAEIADARRHGLDRYRELLDKREESLAKHAARTAEEHAAAAADLSARRSAAAEDVQSWELTRQESVAAVATERETVQARAAALDSREKSLAELRKQLEAAHRETLTLRVAVEELLPRLKDAGPSAPVGLRLEESRRRVVAYLGEREDAITRRAADLEQAKAALARQAEELETQRRLLTRWEAERRTAAAEREAELVRRAAAVAARDDLFDRARTRWSEETNRSGAMIRELLREMENAVAEELRESPAVFKLPDPEERSEVGPRALILPDGARRAA</sequence>